<dbReference type="EMBL" id="JARFVA010000001">
    <property type="protein sequence ID" value="MDF0705628.1"/>
    <property type="molecule type" value="Genomic_DNA"/>
</dbReference>
<keyword evidence="4" id="KW-0378">Hydrolase</keyword>
<dbReference type="PANTHER" id="PTHR11705:SF143">
    <property type="entry name" value="SLL0236 PROTEIN"/>
    <property type="match status" value="1"/>
</dbReference>
<evidence type="ECO:0000259" key="8">
    <source>
        <dbReference type="PROSITE" id="PS52035"/>
    </source>
</evidence>
<gene>
    <name evidence="9" type="ORF">PY091_00285</name>
</gene>
<dbReference type="CDD" id="cd06239">
    <property type="entry name" value="M14-like"/>
    <property type="match status" value="1"/>
</dbReference>
<dbReference type="Proteomes" id="UP001217083">
    <property type="component" value="Unassembled WGS sequence"/>
</dbReference>
<dbReference type="PROSITE" id="PS52035">
    <property type="entry name" value="PEPTIDASE_M14"/>
    <property type="match status" value="1"/>
</dbReference>
<keyword evidence="6" id="KW-0482">Metalloprotease</keyword>
<feature type="active site" description="Proton donor/acceptor" evidence="7">
    <location>
        <position position="246"/>
    </location>
</feature>
<evidence type="ECO:0000256" key="6">
    <source>
        <dbReference type="ARBA" id="ARBA00023049"/>
    </source>
</evidence>
<evidence type="ECO:0000256" key="2">
    <source>
        <dbReference type="ARBA" id="ARBA00005988"/>
    </source>
</evidence>
<evidence type="ECO:0000256" key="7">
    <source>
        <dbReference type="PROSITE-ProRule" id="PRU01379"/>
    </source>
</evidence>
<evidence type="ECO:0000256" key="4">
    <source>
        <dbReference type="ARBA" id="ARBA00022801"/>
    </source>
</evidence>
<dbReference type="Gene3D" id="3.40.630.10">
    <property type="entry name" value="Zn peptidases"/>
    <property type="match status" value="1"/>
</dbReference>
<comment type="similarity">
    <text evidence="2 7">Belongs to the peptidase M14 family.</text>
</comment>
<evidence type="ECO:0000256" key="3">
    <source>
        <dbReference type="ARBA" id="ARBA00022670"/>
    </source>
</evidence>
<evidence type="ECO:0000313" key="10">
    <source>
        <dbReference type="Proteomes" id="UP001217083"/>
    </source>
</evidence>
<organism evidence="9 10">
    <name type="scientific">Flagellimonas okinawensis</name>
    <dbReference type="NCBI Taxonomy" id="3031324"/>
    <lineage>
        <taxon>Bacteria</taxon>
        <taxon>Pseudomonadati</taxon>
        <taxon>Bacteroidota</taxon>
        <taxon>Flavobacteriia</taxon>
        <taxon>Flavobacteriales</taxon>
        <taxon>Flavobacteriaceae</taxon>
        <taxon>Flagellimonas</taxon>
    </lineage>
</organism>
<evidence type="ECO:0000256" key="5">
    <source>
        <dbReference type="ARBA" id="ARBA00022833"/>
    </source>
</evidence>
<sequence>MVTFVNFNEIRMIDYSLYKEGSIQGRYITMESLANCFSNLETPIIHIGDSVNGLPIKGFKLGSGTRKVLMWSQMHGNESTTTKAVWDLVNFLSQDKELGKTILANCTLIIVPILNPDGAKLYTRENSNEIDLNRDAKNLTQPESIAFRKLFESFAPDFCFNLHDQRTLFSAGNNDKPATVSFLSPASNKERHITPTRETAMKLIVAMNNMLQNEIPGQVGRYDDGFNDNCIGDTLQMLGVPTILFESGHYPRDYEREKTREYIFKAMVEALKIIAHDKIETYKTGDYFSIPGNKKLFFDVLIKHPELVNSEFEAGHSVGIRYKEVLKEQKIIFKPEIAEIGPLEGYFGHETIECIDIKDFGFTSNQKDILNLLLNFNK</sequence>
<feature type="domain" description="Peptidase M14" evidence="8">
    <location>
        <begin position="14"/>
        <end position="274"/>
    </location>
</feature>
<evidence type="ECO:0000256" key="1">
    <source>
        <dbReference type="ARBA" id="ARBA00001947"/>
    </source>
</evidence>
<evidence type="ECO:0000313" key="9">
    <source>
        <dbReference type="EMBL" id="MDF0705628.1"/>
    </source>
</evidence>
<reference evidence="9 10" key="1">
    <citation type="submission" date="2023-03" db="EMBL/GenBank/DDBJ databases">
        <title>Muricauda XX sp. nov. and Muricauda XXX sp. nov., two novel species isolated from Okinawa Trough.</title>
        <authorList>
            <person name="Cao W."/>
            <person name="Deng X."/>
        </authorList>
    </citation>
    <scope>NUCLEOTIDE SEQUENCE [LARGE SCALE GENOMIC DNA]</scope>
    <source>
        <strain evidence="9 10">81s02</strain>
    </source>
</reference>
<dbReference type="InterPro" id="IPR000834">
    <property type="entry name" value="Peptidase_M14"/>
</dbReference>
<protein>
    <submittedName>
        <fullName evidence="9">M14 family metallopeptidase</fullName>
    </submittedName>
</protein>
<accession>A0ABT5XIA7</accession>
<proteinExistence type="inferred from homology"/>
<keyword evidence="10" id="KW-1185">Reference proteome</keyword>
<comment type="caution">
    <text evidence="9">The sequence shown here is derived from an EMBL/GenBank/DDBJ whole genome shotgun (WGS) entry which is preliminary data.</text>
</comment>
<keyword evidence="3" id="KW-0645">Protease</keyword>
<name>A0ABT5XIA7_9FLAO</name>
<dbReference type="PANTHER" id="PTHR11705">
    <property type="entry name" value="PROTEASE FAMILY M14 CARBOXYPEPTIDASE A,B"/>
    <property type="match status" value="1"/>
</dbReference>
<comment type="cofactor">
    <cofactor evidence="1">
        <name>Zn(2+)</name>
        <dbReference type="ChEBI" id="CHEBI:29105"/>
    </cofactor>
</comment>
<dbReference type="SUPFAM" id="SSF53187">
    <property type="entry name" value="Zn-dependent exopeptidases"/>
    <property type="match status" value="1"/>
</dbReference>
<dbReference type="Pfam" id="PF00246">
    <property type="entry name" value="Peptidase_M14"/>
    <property type="match status" value="1"/>
</dbReference>
<keyword evidence="5" id="KW-0862">Zinc</keyword>